<dbReference type="AlphaFoldDB" id="A0A9W6X2R1"/>
<reference evidence="2" key="1">
    <citation type="submission" date="2023-04" db="EMBL/GenBank/DDBJ databases">
        <title>Phytophthora lilii NBRC 32176.</title>
        <authorList>
            <person name="Ichikawa N."/>
            <person name="Sato H."/>
            <person name="Tonouchi N."/>
        </authorList>
    </citation>
    <scope>NUCLEOTIDE SEQUENCE</scope>
    <source>
        <strain evidence="2">NBRC 32176</strain>
    </source>
</reference>
<dbReference type="EMBL" id="BSXW01000664">
    <property type="protein sequence ID" value="GMF27510.1"/>
    <property type="molecule type" value="Genomic_DNA"/>
</dbReference>
<dbReference type="OrthoDB" id="118213at2759"/>
<feature type="region of interest" description="Disordered" evidence="1">
    <location>
        <begin position="1"/>
        <end position="28"/>
    </location>
</feature>
<sequence>MNALRKLQSQAQVGQWQGLDRQQDQIQREDTTKYTLAVSRQHVNENRTKSSQANTDGDAGSMGMKTVEGVTLQDPPQITSFAHEDLVRWRHERIMYEETVQNRCAETGESIASVQRPG</sequence>
<organism evidence="2 3">
    <name type="scientific">Phytophthora lilii</name>
    <dbReference type="NCBI Taxonomy" id="2077276"/>
    <lineage>
        <taxon>Eukaryota</taxon>
        <taxon>Sar</taxon>
        <taxon>Stramenopiles</taxon>
        <taxon>Oomycota</taxon>
        <taxon>Peronosporomycetes</taxon>
        <taxon>Peronosporales</taxon>
        <taxon>Peronosporaceae</taxon>
        <taxon>Phytophthora</taxon>
    </lineage>
</organism>
<evidence type="ECO:0000313" key="2">
    <source>
        <dbReference type="EMBL" id="GMF27510.1"/>
    </source>
</evidence>
<name>A0A9W6X2R1_9STRA</name>
<proteinExistence type="predicted"/>
<accession>A0A9W6X2R1</accession>
<evidence type="ECO:0000313" key="3">
    <source>
        <dbReference type="Proteomes" id="UP001165083"/>
    </source>
</evidence>
<keyword evidence="3" id="KW-1185">Reference proteome</keyword>
<gene>
    <name evidence="2" type="ORF">Plil01_001151000</name>
</gene>
<comment type="caution">
    <text evidence="2">The sequence shown here is derived from an EMBL/GenBank/DDBJ whole genome shotgun (WGS) entry which is preliminary data.</text>
</comment>
<protein>
    <submittedName>
        <fullName evidence="2">Unnamed protein product</fullName>
    </submittedName>
</protein>
<feature type="region of interest" description="Disordered" evidence="1">
    <location>
        <begin position="42"/>
        <end position="63"/>
    </location>
</feature>
<dbReference type="Proteomes" id="UP001165083">
    <property type="component" value="Unassembled WGS sequence"/>
</dbReference>
<evidence type="ECO:0000256" key="1">
    <source>
        <dbReference type="SAM" id="MobiDB-lite"/>
    </source>
</evidence>